<gene>
    <name evidence="3" type="ORF">CLV59_104197</name>
</gene>
<feature type="domain" description="Outer membrane protein beta-barrel" evidence="2">
    <location>
        <begin position="425"/>
        <end position="727"/>
    </location>
</feature>
<feature type="chain" id="PRO_5016245412" evidence="1">
    <location>
        <begin position="21"/>
        <end position="883"/>
    </location>
</feature>
<reference evidence="3 4" key="1">
    <citation type="submission" date="2018-06" db="EMBL/GenBank/DDBJ databases">
        <title>Genomic Encyclopedia of Archaeal and Bacterial Type Strains, Phase II (KMG-II): from individual species to whole genera.</title>
        <authorList>
            <person name="Goeker M."/>
        </authorList>
    </citation>
    <scope>NUCLEOTIDE SEQUENCE [LARGE SCALE GENOMIC DNA]</scope>
    <source>
        <strain evidence="3 4">DSM 29821</strain>
    </source>
</reference>
<feature type="domain" description="Outer membrane protein beta-barrel" evidence="2">
    <location>
        <begin position="737"/>
        <end position="880"/>
    </location>
</feature>
<keyword evidence="4" id="KW-1185">Reference proteome</keyword>
<evidence type="ECO:0000313" key="4">
    <source>
        <dbReference type="Proteomes" id="UP000249819"/>
    </source>
</evidence>
<evidence type="ECO:0000313" key="3">
    <source>
        <dbReference type="EMBL" id="RAJ81972.1"/>
    </source>
</evidence>
<dbReference type="InterPro" id="IPR041700">
    <property type="entry name" value="OMP_b-brl_3"/>
</dbReference>
<keyword evidence="1" id="KW-0732">Signal</keyword>
<comment type="caution">
    <text evidence="3">The sequence shown here is derived from an EMBL/GenBank/DDBJ whole genome shotgun (WGS) entry which is preliminary data.</text>
</comment>
<accession>A0A327VZR0</accession>
<dbReference type="Pfam" id="PF14905">
    <property type="entry name" value="OMP_b-brl_3"/>
    <property type="match status" value="2"/>
</dbReference>
<sequence>MRTIFLLATTLLFYSTSAFTQNEVKLTIIGQVYDSVSRQPLTGVQVMLLGGNTQSSDIATTNKLGFFSIKASKSIAGILLFKDNYRNTRLKATYTQKDTIWNIGNVYMSKLIINLDEVQVSGQVIKAKVTRDTTEFNAARFQTQDNAMLKDLLTKIPGLTVMPDGTLKYNDEAISRITIEGQEYFGGNTSLALKNLNADLIDKIQIVRRDKDGSQQGDDLTKGTQEKVLNLTIKADKKNKIIGQVSIGIGNDSKYTSGFTFNRFGNSDQMSLIGSRNNINNINENRSSSNGITTTTDIGFNFSTKKIRKSRLTASAYFQQTQTENSSIIDRQYINSTSPTSMNQQTSSNQSNTNFKADVKFEKELDTLNFLIQKISFNYGLTKNKSNSSFLTLFSDTNTTLNGISENHSNNKNQSWSYNATYRHLLKEKKGFFSTDLTLGYAPEKNNTYFQSLYTQQDSDSIKTLSSNNNWNPNPVQNKMISLYTALEYNISKSVLFIGASGTTLQNTQSDNNLYSILKDINGNNTYLPIDTLSYRWSGDNLNNAMAVGFVIKQNKWDIRSFANWSMISQKIRLNDTSVVRNNKSIFFPQLDITYNFNPGTRLIFSTNSYMTPVFPIQLISVPNIQNPLQVISGNPNLQNSVNNRYSLSFSHFNPKSLFVISGGLEYAVSKDKIINSVQYDSLGRQIAIPINMNGTNNFMGRFNVTEYFFKKKFKVNLNGNSGVSTTPFIINATSSINKTYNTAGNIGLNYTKGKLLEINAGFGANYMESSYELDSTIRTYNTMYNFSLDYQLNLPLKFSIGMRYSRIIYAGLGAGFNQPIDLWNSFISKQIMKGKAAIKLQGFDLLNKNTSISRTIGVNYIEDARNLTMQRFFLLSFSYYFK</sequence>
<dbReference type="EMBL" id="QLMA01000004">
    <property type="protein sequence ID" value="RAJ81972.1"/>
    <property type="molecule type" value="Genomic_DNA"/>
</dbReference>
<dbReference type="OrthoDB" id="648510at2"/>
<dbReference type="SUPFAM" id="SSF56935">
    <property type="entry name" value="Porins"/>
    <property type="match status" value="1"/>
</dbReference>
<dbReference type="Proteomes" id="UP000249819">
    <property type="component" value="Unassembled WGS sequence"/>
</dbReference>
<feature type="signal peptide" evidence="1">
    <location>
        <begin position="1"/>
        <end position="20"/>
    </location>
</feature>
<protein>
    <submittedName>
        <fullName evidence="3">Outer membrane beta-barrel protein</fullName>
    </submittedName>
</protein>
<evidence type="ECO:0000259" key="2">
    <source>
        <dbReference type="Pfam" id="PF14905"/>
    </source>
</evidence>
<proteinExistence type="predicted"/>
<dbReference type="RefSeq" id="WP_111592528.1">
    <property type="nucleotide sequence ID" value="NZ_QLMA01000004.1"/>
</dbReference>
<evidence type="ECO:0000256" key="1">
    <source>
        <dbReference type="SAM" id="SignalP"/>
    </source>
</evidence>
<dbReference type="AlphaFoldDB" id="A0A327VZR0"/>
<name>A0A327VZR0_9BACT</name>
<dbReference type="SUPFAM" id="SSF49464">
    <property type="entry name" value="Carboxypeptidase regulatory domain-like"/>
    <property type="match status" value="1"/>
</dbReference>
<dbReference type="InterPro" id="IPR008969">
    <property type="entry name" value="CarboxyPept-like_regulatory"/>
</dbReference>
<organism evidence="3 4">
    <name type="scientific">Chitinophaga dinghuensis</name>
    <dbReference type="NCBI Taxonomy" id="1539050"/>
    <lineage>
        <taxon>Bacteria</taxon>
        <taxon>Pseudomonadati</taxon>
        <taxon>Bacteroidota</taxon>
        <taxon>Chitinophagia</taxon>
        <taxon>Chitinophagales</taxon>
        <taxon>Chitinophagaceae</taxon>
        <taxon>Chitinophaga</taxon>
    </lineage>
</organism>